<accession>A0A3R7QU92</accession>
<dbReference type="SUPFAM" id="SSF53300">
    <property type="entry name" value="vWA-like"/>
    <property type="match status" value="1"/>
</dbReference>
<dbReference type="Gene3D" id="3.40.50.410">
    <property type="entry name" value="von Willebrand factor, type A domain"/>
    <property type="match status" value="1"/>
</dbReference>
<evidence type="ECO:0000259" key="1">
    <source>
        <dbReference type="Pfam" id="PF13519"/>
    </source>
</evidence>
<evidence type="ECO:0000313" key="2">
    <source>
        <dbReference type="EMBL" id="RPD37287.1"/>
    </source>
</evidence>
<dbReference type="InterPro" id="IPR036465">
    <property type="entry name" value="vWFA_dom_sf"/>
</dbReference>
<feature type="domain" description="VWFA" evidence="1">
    <location>
        <begin position="2"/>
        <end position="116"/>
    </location>
</feature>
<proteinExistence type="predicted"/>
<dbReference type="EMBL" id="PKRU02000014">
    <property type="protein sequence ID" value="RPD37287.1"/>
    <property type="molecule type" value="Genomic_DNA"/>
</dbReference>
<dbReference type="RefSeq" id="WP_103847260.1">
    <property type="nucleotide sequence ID" value="NZ_PKRU02000014.1"/>
</dbReference>
<dbReference type="AlphaFoldDB" id="A0A3R7QU92"/>
<dbReference type="Pfam" id="PF13519">
    <property type="entry name" value="VWA_2"/>
    <property type="match status" value="1"/>
</dbReference>
<name>A0A3R7QU92_9HYPH</name>
<organism evidence="2 3">
    <name type="scientific">Candidatus Liberibacter solanacearum</name>
    <dbReference type="NCBI Taxonomy" id="556287"/>
    <lineage>
        <taxon>Bacteria</taxon>
        <taxon>Pseudomonadati</taxon>
        <taxon>Pseudomonadota</taxon>
        <taxon>Alphaproteobacteria</taxon>
        <taxon>Hyphomicrobiales</taxon>
        <taxon>Rhizobiaceae</taxon>
        <taxon>Liberibacter</taxon>
    </lineage>
</organism>
<comment type="caution">
    <text evidence="2">The sequence shown here is derived from an EMBL/GenBank/DDBJ whole genome shotgun (WGS) entry which is preliminary data.</text>
</comment>
<dbReference type="Proteomes" id="UP000236895">
    <property type="component" value="Unassembled WGS sequence"/>
</dbReference>
<protein>
    <submittedName>
        <fullName evidence="2">VWA domain-containing protein</fullName>
    </submittedName>
</protein>
<sequence>MVLDCSDSMRESCNQFSGSGYYSKKDKTSSKIYALKKDSSDFVNSVQETVQTFPQISARIGLITFSHLIIHDSQLSNNFNGIKKKISRMKPKGGTDTFSAMNAAYEYLKNISNEKKPIISQMMYP</sequence>
<reference evidence="2 3" key="1">
    <citation type="submission" date="2018-11" db="EMBL/GenBank/DDBJ databases">
        <title>Genome Analysis of Haplotype D of Candidatus Liberibacter Solanacearum.</title>
        <authorList>
            <person name="Katsir L."/>
            <person name="Ruan Z."/>
            <person name="Santos Garcia D."/>
            <person name="Piasezky A."/>
            <person name="Jiang J."/>
            <person name="Sela N."/>
            <person name="Freilich S."/>
            <person name="Bahar O."/>
        </authorList>
    </citation>
    <scope>NUCLEOTIDE SEQUENCE [LARGE SCALE GENOMIC DNA]</scope>
    <source>
        <strain evidence="3">haplotype D1</strain>
    </source>
</reference>
<gene>
    <name evidence="2" type="ORF">C0030_002970</name>
</gene>
<evidence type="ECO:0000313" key="3">
    <source>
        <dbReference type="Proteomes" id="UP000236895"/>
    </source>
</evidence>
<dbReference type="InterPro" id="IPR002035">
    <property type="entry name" value="VWF_A"/>
</dbReference>